<feature type="domain" description="Tle cognate immunity protein 4 N-terminal" evidence="3">
    <location>
        <begin position="44"/>
        <end position="202"/>
    </location>
</feature>
<dbReference type="Pfam" id="PF18443">
    <property type="entry name" value="Tli4_N"/>
    <property type="match status" value="1"/>
</dbReference>
<gene>
    <name evidence="4" type="primary">atxG</name>
    <name evidence="4" type="ORF">N455_00711</name>
</gene>
<evidence type="ECO:0000313" key="4">
    <source>
        <dbReference type="EMBL" id="AHG23405.1"/>
    </source>
</evidence>
<feature type="signal peptide" evidence="1">
    <location>
        <begin position="1"/>
        <end position="25"/>
    </location>
</feature>
<evidence type="ECO:0000259" key="3">
    <source>
        <dbReference type="Pfam" id="PF18443"/>
    </source>
</evidence>
<dbReference type="InterPro" id="IPR040761">
    <property type="entry name" value="Tli4_N"/>
</dbReference>
<keyword evidence="4" id="KW-0614">Plasmid</keyword>
<reference evidence="4" key="1">
    <citation type="journal article" date="2014" name="BMC Genomics">
        <title>Comparative genomics of type VI secretion systems in strains of Pantoea ananatis from different environments.</title>
        <authorList>
            <person name="Shyntum D.Y."/>
            <person name="Venter S.N."/>
            <person name="Moleleki L.N."/>
            <person name="Toth I."/>
            <person name="Coutinho T.A."/>
        </authorList>
    </citation>
    <scope>NUCLEOTIDE SEQUENCE</scope>
    <source>
        <strain evidence="4">PA-4</strain>
        <plasmid evidence="4">PAGR_p</plasmid>
    </source>
</reference>
<accession>W8DVT8</accession>
<evidence type="ECO:0000256" key="1">
    <source>
        <dbReference type="SAM" id="SignalP"/>
    </source>
</evidence>
<sequence>MKNIWQLTASFFIAGSMLFIAQAMAFTLVQKDSSVINTLFAQTKPQCIGRYVIEVPESFNNKLHDMIFIDDFKIESKPLFPPAFKQRVQLREKALHDAINKPENESVNAPFIKEKIVLPDGKGVIFDRNITGEDDLGRVLEAHVYVNMTAFVITAGILDLSDQKYMERKKTYIKAGFSEAQMNEKPAKLAAMQSLISRLSGRKDEDIPSARGVCIPNGFIRDDGGKHKEILIFRYENDDFVFGVDMDNTIKGSDDTLFNRSAQINEALKTSNQYTIKKVALSPNGIPAESWLFGGTQTIRSPVTGKDEKNTFYNFMLYANEQDATPDKPNLNIGFGSEYKKTRYSEAQMIEIWDRLVNSLRYK</sequence>
<evidence type="ECO:0000259" key="2">
    <source>
        <dbReference type="Pfam" id="PF18426"/>
    </source>
</evidence>
<keyword evidence="1" id="KW-0732">Signal</keyword>
<organism evidence="4">
    <name type="scientific">Pantoea ananatis PA-4</name>
    <dbReference type="NCBI Taxonomy" id="1378094"/>
    <lineage>
        <taxon>Bacteria</taxon>
        <taxon>Pseudomonadati</taxon>
        <taxon>Pseudomonadota</taxon>
        <taxon>Gammaproteobacteria</taxon>
        <taxon>Enterobacterales</taxon>
        <taxon>Erwiniaceae</taxon>
        <taxon>Pantoea</taxon>
    </lineage>
</organism>
<dbReference type="Pfam" id="PF18426">
    <property type="entry name" value="Tli4_C"/>
    <property type="match status" value="1"/>
</dbReference>
<name>W8DVT8_PANAN</name>
<dbReference type="AlphaFoldDB" id="W8DVT8"/>
<feature type="chain" id="PRO_5004910601" evidence="1">
    <location>
        <begin position="26"/>
        <end position="363"/>
    </location>
</feature>
<dbReference type="EMBL" id="KF590030">
    <property type="protein sequence ID" value="AHG23405.1"/>
    <property type="molecule type" value="Genomic_DNA"/>
</dbReference>
<geneLocation type="plasmid" evidence="4">
    <name>PAGR_p</name>
</geneLocation>
<dbReference type="InterPro" id="IPR041290">
    <property type="entry name" value="Tli4_C"/>
</dbReference>
<protein>
    <submittedName>
        <fullName evidence="4">AtxG</fullName>
    </submittedName>
</protein>
<proteinExistence type="predicted"/>
<feature type="domain" description="Tle cognate immunity protein 4 C-terminal" evidence="2">
    <location>
        <begin position="206"/>
        <end position="363"/>
    </location>
</feature>